<name>A0A6G0T7I7_APHGL</name>
<comment type="caution">
    <text evidence="2">The sequence shown here is derived from an EMBL/GenBank/DDBJ whole genome shotgun (WGS) entry which is preliminary data.</text>
</comment>
<keyword evidence="3" id="KW-1185">Reference proteome</keyword>
<feature type="transmembrane region" description="Helical" evidence="1">
    <location>
        <begin position="40"/>
        <end position="60"/>
    </location>
</feature>
<gene>
    <name evidence="2" type="ORF">AGLY_013644</name>
</gene>
<dbReference type="EMBL" id="VYZN01000054">
    <property type="protein sequence ID" value="KAE9526996.1"/>
    <property type="molecule type" value="Genomic_DNA"/>
</dbReference>
<keyword evidence="1" id="KW-0812">Transmembrane</keyword>
<accession>A0A6G0T7I7</accession>
<evidence type="ECO:0000313" key="3">
    <source>
        <dbReference type="Proteomes" id="UP000475862"/>
    </source>
</evidence>
<evidence type="ECO:0000313" key="2">
    <source>
        <dbReference type="EMBL" id="KAE9526996.1"/>
    </source>
</evidence>
<reference evidence="2 3" key="1">
    <citation type="submission" date="2019-08" db="EMBL/GenBank/DDBJ databases">
        <title>The genome of the soybean aphid Biotype 1, its phylome, world population structure and adaptation to the North American continent.</title>
        <authorList>
            <person name="Giordano R."/>
            <person name="Donthu R.K."/>
            <person name="Hernandez A.G."/>
            <person name="Wright C.L."/>
            <person name="Zimin A.V."/>
        </authorList>
    </citation>
    <scope>NUCLEOTIDE SEQUENCE [LARGE SCALE GENOMIC DNA]</scope>
    <source>
        <tissue evidence="2">Whole aphids</tissue>
    </source>
</reference>
<dbReference type="AlphaFoldDB" id="A0A6G0T7I7"/>
<dbReference type="Proteomes" id="UP000475862">
    <property type="component" value="Unassembled WGS sequence"/>
</dbReference>
<keyword evidence="1" id="KW-1133">Transmembrane helix</keyword>
<keyword evidence="1" id="KW-0472">Membrane</keyword>
<organism evidence="2 3">
    <name type="scientific">Aphis glycines</name>
    <name type="common">Soybean aphid</name>
    <dbReference type="NCBI Taxonomy" id="307491"/>
    <lineage>
        <taxon>Eukaryota</taxon>
        <taxon>Metazoa</taxon>
        <taxon>Ecdysozoa</taxon>
        <taxon>Arthropoda</taxon>
        <taxon>Hexapoda</taxon>
        <taxon>Insecta</taxon>
        <taxon>Pterygota</taxon>
        <taxon>Neoptera</taxon>
        <taxon>Paraneoptera</taxon>
        <taxon>Hemiptera</taxon>
        <taxon>Sternorrhyncha</taxon>
        <taxon>Aphidomorpha</taxon>
        <taxon>Aphidoidea</taxon>
        <taxon>Aphididae</taxon>
        <taxon>Aphidini</taxon>
        <taxon>Aphis</taxon>
        <taxon>Aphis</taxon>
    </lineage>
</organism>
<evidence type="ECO:0000256" key="1">
    <source>
        <dbReference type="SAM" id="Phobius"/>
    </source>
</evidence>
<feature type="transmembrane region" description="Helical" evidence="1">
    <location>
        <begin position="15"/>
        <end position="34"/>
    </location>
</feature>
<protein>
    <submittedName>
        <fullName evidence="2">Uncharacterized protein</fullName>
    </submittedName>
</protein>
<sequence>HQTLDKILKLDNKQYKLIIITLLNFALLLLSFIYELFYFVFIPCYNFSCILCLIIVTSIFQSSNISITSMGSGLITAVDRDSNSLNIPFPLVDDIRLNNIIDSGSWLSLFIISTSTDDNTINGTKNNLAASNVPSDKLDSPRNTKPASIQLNFNYPKQYVEAKKLSTAPFFKVLNNGRSSKLFVNDV</sequence>
<feature type="non-terminal residue" evidence="2">
    <location>
        <position position="1"/>
    </location>
</feature>
<proteinExistence type="predicted"/>